<feature type="transmembrane region" description="Helical" evidence="8">
    <location>
        <begin position="255"/>
        <end position="276"/>
    </location>
</feature>
<evidence type="ECO:0000313" key="11">
    <source>
        <dbReference type="Proteomes" id="UP001233172"/>
    </source>
</evidence>
<feature type="transmembrane region" description="Helical" evidence="8">
    <location>
        <begin position="59"/>
        <end position="82"/>
    </location>
</feature>
<keyword evidence="2 8" id="KW-0812">Transmembrane</keyword>
<feature type="transmembrane region" description="Helical" evidence="8">
    <location>
        <begin position="208"/>
        <end position="234"/>
    </location>
</feature>
<proteinExistence type="predicted"/>
<name>A0AAD8BKR1_BIOPF</name>
<dbReference type="SUPFAM" id="SSF81321">
    <property type="entry name" value="Family A G protein-coupled receptor-like"/>
    <property type="match status" value="1"/>
</dbReference>
<dbReference type="Gene3D" id="1.20.1070.10">
    <property type="entry name" value="Rhodopsin 7-helix transmembrane proteins"/>
    <property type="match status" value="1"/>
</dbReference>
<feature type="transmembrane region" description="Helical" evidence="8">
    <location>
        <begin position="150"/>
        <end position="170"/>
    </location>
</feature>
<organism evidence="10 11">
    <name type="scientific">Biomphalaria pfeifferi</name>
    <name type="common">Bloodfluke planorb</name>
    <name type="synonym">Freshwater snail</name>
    <dbReference type="NCBI Taxonomy" id="112525"/>
    <lineage>
        <taxon>Eukaryota</taxon>
        <taxon>Metazoa</taxon>
        <taxon>Spiralia</taxon>
        <taxon>Lophotrochozoa</taxon>
        <taxon>Mollusca</taxon>
        <taxon>Gastropoda</taxon>
        <taxon>Heterobranchia</taxon>
        <taxon>Euthyneura</taxon>
        <taxon>Panpulmonata</taxon>
        <taxon>Hygrophila</taxon>
        <taxon>Lymnaeoidea</taxon>
        <taxon>Planorbidae</taxon>
        <taxon>Biomphalaria</taxon>
    </lineage>
</organism>
<dbReference type="PANTHER" id="PTHR24243:SF208">
    <property type="entry name" value="PYROKININ-1 RECEPTOR"/>
    <property type="match status" value="1"/>
</dbReference>
<evidence type="ECO:0000313" key="10">
    <source>
        <dbReference type="EMBL" id="KAK0056380.1"/>
    </source>
</evidence>
<feature type="transmembrane region" description="Helical" evidence="8">
    <location>
        <begin position="102"/>
        <end position="129"/>
    </location>
</feature>
<keyword evidence="6 10" id="KW-0675">Receptor</keyword>
<dbReference type="InterPro" id="IPR000276">
    <property type="entry name" value="GPCR_Rhodpsn"/>
</dbReference>
<feature type="transmembrane region" description="Helical" evidence="8">
    <location>
        <begin position="296"/>
        <end position="319"/>
    </location>
</feature>
<keyword evidence="10" id="KW-0527">Neuropeptide</keyword>
<accession>A0AAD8BKR1</accession>
<dbReference type="PRINTS" id="PR00237">
    <property type="entry name" value="GPCRRHODOPSN"/>
</dbReference>
<dbReference type="InterPro" id="IPR017452">
    <property type="entry name" value="GPCR_Rhodpsn_7TM"/>
</dbReference>
<keyword evidence="3 8" id="KW-1133">Transmembrane helix</keyword>
<evidence type="ECO:0000256" key="2">
    <source>
        <dbReference type="ARBA" id="ARBA00022692"/>
    </source>
</evidence>
<evidence type="ECO:0000256" key="7">
    <source>
        <dbReference type="ARBA" id="ARBA00023224"/>
    </source>
</evidence>
<evidence type="ECO:0000256" key="8">
    <source>
        <dbReference type="SAM" id="Phobius"/>
    </source>
</evidence>
<keyword evidence="4" id="KW-0297">G-protein coupled receptor</keyword>
<dbReference type="EMBL" id="JASAOG010000062">
    <property type="protein sequence ID" value="KAK0056380.1"/>
    <property type="molecule type" value="Genomic_DNA"/>
</dbReference>
<gene>
    <name evidence="10" type="ORF">Bpfe_014160</name>
</gene>
<keyword evidence="11" id="KW-1185">Reference proteome</keyword>
<dbReference type="GO" id="GO:0004930">
    <property type="term" value="F:G protein-coupled receptor activity"/>
    <property type="evidence" value="ECO:0007669"/>
    <property type="project" value="UniProtKB-KW"/>
</dbReference>
<feature type="domain" description="G-protein coupled receptors family 1 profile" evidence="9">
    <location>
        <begin position="40"/>
        <end position="316"/>
    </location>
</feature>
<dbReference type="PROSITE" id="PS50262">
    <property type="entry name" value="G_PROTEIN_RECEP_F1_2"/>
    <property type="match status" value="1"/>
</dbReference>
<reference evidence="10" key="1">
    <citation type="journal article" date="2023" name="PLoS Negl. Trop. Dis.">
        <title>A genome sequence for Biomphalaria pfeifferi, the major vector snail for the human-infecting parasite Schistosoma mansoni.</title>
        <authorList>
            <person name="Bu L."/>
            <person name="Lu L."/>
            <person name="Laidemitt M.R."/>
            <person name="Zhang S.M."/>
            <person name="Mutuku M."/>
            <person name="Mkoji G."/>
            <person name="Steinauer M."/>
            <person name="Loker E.S."/>
        </authorList>
    </citation>
    <scope>NUCLEOTIDE SEQUENCE</scope>
    <source>
        <strain evidence="10">KasaAsao</strain>
    </source>
</reference>
<feature type="transmembrane region" description="Helical" evidence="8">
    <location>
        <begin position="20"/>
        <end position="47"/>
    </location>
</feature>
<dbReference type="GO" id="GO:0007218">
    <property type="term" value="P:neuropeptide signaling pathway"/>
    <property type="evidence" value="ECO:0007669"/>
    <property type="project" value="UniProtKB-KW"/>
</dbReference>
<protein>
    <submittedName>
        <fullName evidence="10">Neuropeptides capa receptor</fullName>
    </submittedName>
</protein>
<dbReference type="Proteomes" id="UP001233172">
    <property type="component" value="Unassembled WGS sequence"/>
</dbReference>
<dbReference type="AlphaFoldDB" id="A0AAD8BKR1"/>
<evidence type="ECO:0000256" key="1">
    <source>
        <dbReference type="ARBA" id="ARBA00004141"/>
    </source>
</evidence>
<comment type="subcellular location">
    <subcellularLocation>
        <location evidence="1">Membrane</location>
        <topology evidence="1">Multi-pass membrane protein</topology>
    </subcellularLocation>
</comment>
<keyword evidence="7" id="KW-0807">Transducer</keyword>
<evidence type="ECO:0000259" key="9">
    <source>
        <dbReference type="PROSITE" id="PS50262"/>
    </source>
</evidence>
<dbReference type="Pfam" id="PF00001">
    <property type="entry name" value="7tm_1"/>
    <property type="match status" value="1"/>
</dbReference>
<evidence type="ECO:0000256" key="3">
    <source>
        <dbReference type="ARBA" id="ARBA00022989"/>
    </source>
</evidence>
<comment type="caution">
    <text evidence="10">The sequence shown here is derived from an EMBL/GenBank/DDBJ whole genome shotgun (WGS) entry which is preliminary data.</text>
</comment>
<evidence type="ECO:0000256" key="5">
    <source>
        <dbReference type="ARBA" id="ARBA00023136"/>
    </source>
</evidence>
<keyword evidence="5 8" id="KW-0472">Membrane</keyword>
<dbReference type="GO" id="GO:0016020">
    <property type="term" value="C:membrane"/>
    <property type="evidence" value="ECO:0007669"/>
    <property type="project" value="UniProtKB-SubCell"/>
</dbReference>
<evidence type="ECO:0000256" key="6">
    <source>
        <dbReference type="ARBA" id="ARBA00023170"/>
    </source>
</evidence>
<reference evidence="10" key="2">
    <citation type="submission" date="2023-04" db="EMBL/GenBank/DDBJ databases">
        <authorList>
            <person name="Bu L."/>
            <person name="Lu L."/>
            <person name="Laidemitt M.R."/>
            <person name="Zhang S.M."/>
            <person name="Mutuku M."/>
            <person name="Mkoji G."/>
            <person name="Steinauer M."/>
            <person name="Loker E.S."/>
        </authorList>
    </citation>
    <scope>NUCLEOTIDE SEQUENCE</scope>
    <source>
        <strain evidence="10">KasaAsao</strain>
        <tissue evidence="10">Whole Snail</tissue>
    </source>
</reference>
<sequence>MQSENLTFANEIINDQNTWLVIKILMFGITPAISIFGVVGNVLSIIVLTKHGMSKCSNILLVTLAFCDITFLISFNSVPKIIYEAVWNHEYVGYSKSVCDLLFVLFTFFTVLDYGIGIMSLSLPMLITAERIVVIFFPFHSGRILTPKRTWIIIVGMTIHWLSVSVYLSFWQDMDFRYDPIRNTSLGLIKRSALIYENPPFIAAFQEVIIYSSICVPPIVTLTGCIAISVQLKIASIKRKKITSSIRSTSRTTKTLLAVCAVYCLSATLLTMPMYIPAEYASYSLTDDEPSNVGRLFYQLMNTVSCINSSYNFIVYVGVNKQFRGTLRKVLHGYWERLQPPSDLSAKHFSKAKSI</sequence>
<evidence type="ECO:0000256" key="4">
    <source>
        <dbReference type="ARBA" id="ARBA00023040"/>
    </source>
</evidence>
<dbReference type="PANTHER" id="PTHR24243">
    <property type="entry name" value="G-PROTEIN COUPLED RECEPTOR"/>
    <property type="match status" value="1"/>
</dbReference>